<dbReference type="PROSITE" id="PS00285">
    <property type="entry name" value="POTATO_INHIBITOR"/>
    <property type="match status" value="1"/>
</dbReference>
<feature type="region of interest" description="Disordered" evidence="4">
    <location>
        <begin position="22"/>
        <end position="75"/>
    </location>
</feature>
<feature type="compositionally biased region" description="Polar residues" evidence="4">
    <location>
        <begin position="60"/>
        <end position="74"/>
    </location>
</feature>
<evidence type="ECO:0000256" key="2">
    <source>
        <dbReference type="ARBA" id="ARBA00022690"/>
    </source>
</evidence>
<evidence type="ECO:0000256" key="3">
    <source>
        <dbReference type="ARBA" id="ARBA00022900"/>
    </source>
</evidence>
<dbReference type="GO" id="GO:0004867">
    <property type="term" value="F:serine-type endopeptidase inhibitor activity"/>
    <property type="evidence" value="ECO:0007669"/>
    <property type="project" value="UniProtKB-KW"/>
</dbReference>
<protein>
    <submittedName>
        <fullName evidence="5">Uncharacterized protein</fullName>
    </submittedName>
</protein>
<dbReference type="Pfam" id="PF00280">
    <property type="entry name" value="potato_inhibit"/>
    <property type="match status" value="1"/>
</dbReference>
<evidence type="ECO:0000313" key="6">
    <source>
        <dbReference type="Proteomes" id="UP000604825"/>
    </source>
</evidence>
<dbReference type="InterPro" id="IPR036354">
    <property type="entry name" value="Prot_inh_pot1_sf"/>
</dbReference>
<keyword evidence="3" id="KW-0722">Serine protease inhibitor</keyword>
<dbReference type="InterPro" id="IPR000864">
    <property type="entry name" value="Prot_inh_pot1"/>
</dbReference>
<evidence type="ECO:0000256" key="1">
    <source>
        <dbReference type="ARBA" id="ARBA00008210"/>
    </source>
</evidence>
<comment type="caution">
    <text evidence="5">The sequence shown here is derived from an EMBL/GenBank/DDBJ whole genome shotgun (WGS) entry which is preliminary data.</text>
</comment>
<dbReference type="EMBL" id="CAJGYO010000016">
    <property type="protein sequence ID" value="CAD6273303.1"/>
    <property type="molecule type" value="Genomic_DNA"/>
</dbReference>
<keyword evidence="2" id="KW-0646">Protease inhibitor</keyword>
<dbReference type="PANTHER" id="PTHR33091">
    <property type="entry name" value="PROTEIN, PUTATIVE, EXPRESSED-RELATED"/>
    <property type="match status" value="1"/>
</dbReference>
<dbReference type="PROSITE" id="PS51257">
    <property type="entry name" value="PROKAR_LIPOPROTEIN"/>
    <property type="match status" value="1"/>
</dbReference>
<dbReference type="PANTHER" id="PTHR33091:SF53">
    <property type="entry name" value="OS08G0441300 PROTEIN"/>
    <property type="match status" value="1"/>
</dbReference>
<feature type="region of interest" description="Disordered" evidence="4">
    <location>
        <begin position="101"/>
        <end position="120"/>
    </location>
</feature>
<gene>
    <name evidence="5" type="ORF">NCGR_LOCUS56569</name>
</gene>
<dbReference type="Proteomes" id="UP000604825">
    <property type="component" value="Unassembled WGS sequence"/>
</dbReference>
<dbReference type="AlphaFoldDB" id="A0A811RTG0"/>
<sequence>MDAAQRGAGCGRAASATALASASCKAQGSKKPVAGGRPGGRGLRAAGGTVAAPANRGSRRSPQPLASSLNQQQYKKQHNKPYIYRLYHTATASSADLAIRSSRPETTMSSTAAAPECGGAKTSWPELVGLSVEEAKKAIPQDKPDADIVVLPVGSIVTADYRPDRVRIFVDTVAEAPHVG</sequence>
<name>A0A811RTG0_9POAL</name>
<comment type="similarity">
    <text evidence="1">Belongs to the protease inhibitor I13 (potato type I serine protease inhibitor) family.</text>
</comment>
<keyword evidence="6" id="KW-1185">Reference proteome</keyword>
<evidence type="ECO:0000313" key="5">
    <source>
        <dbReference type="EMBL" id="CAD6273303.1"/>
    </source>
</evidence>
<reference evidence="5" key="1">
    <citation type="submission" date="2020-10" db="EMBL/GenBank/DDBJ databases">
        <authorList>
            <person name="Han B."/>
            <person name="Lu T."/>
            <person name="Zhao Q."/>
            <person name="Huang X."/>
            <person name="Zhao Y."/>
        </authorList>
    </citation>
    <scope>NUCLEOTIDE SEQUENCE</scope>
</reference>
<dbReference type="GO" id="GO:0009611">
    <property type="term" value="P:response to wounding"/>
    <property type="evidence" value="ECO:0007669"/>
    <property type="project" value="InterPro"/>
</dbReference>
<evidence type="ECO:0000256" key="4">
    <source>
        <dbReference type="SAM" id="MobiDB-lite"/>
    </source>
</evidence>
<dbReference type="PRINTS" id="PR00292">
    <property type="entry name" value="POTATOINHBTR"/>
</dbReference>
<proteinExistence type="inferred from homology"/>
<accession>A0A811RTG0</accession>
<dbReference type="SUPFAM" id="SSF54654">
    <property type="entry name" value="CI-2 family of serine protease inhibitors"/>
    <property type="match status" value="1"/>
</dbReference>
<dbReference type="Gene3D" id="3.30.10.10">
    <property type="entry name" value="Trypsin Inhibitor V, subunit A"/>
    <property type="match status" value="1"/>
</dbReference>
<dbReference type="OrthoDB" id="677653at2759"/>
<organism evidence="5 6">
    <name type="scientific">Miscanthus lutarioriparius</name>
    <dbReference type="NCBI Taxonomy" id="422564"/>
    <lineage>
        <taxon>Eukaryota</taxon>
        <taxon>Viridiplantae</taxon>
        <taxon>Streptophyta</taxon>
        <taxon>Embryophyta</taxon>
        <taxon>Tracheophyta</taxon>
        <taxon>Spermatophyta</taxon>
        <taxon>Magnoliopsida</taxon>
        <taxon>Liliopsida</taxon>
        <taxon>Poales</taxon>
        <taxon>Poaceae</taxon>
        <taxon>PACMAD clade</taxon>
        <taxon>Panicoideae</taxon>
        <taxon>Andropogonodae</taxon>
        <taxon>Andropogoneae</taxon>
        <taxon>Saccharinae</taxon>
        <taxon>Miscanthus</taxon>
    </lineage>
</organism>